<sequence length="85" mass="10022">MKRAGSCRELLSKRGIEAMSWLMEFLRELVPPWWRKAPLPPEGRQPMLPEDVEESIYIASMDMHYGDEPLYYSDPPEWPTTPWTP</sequence>
<gene>
    <name evidence="1" type="ORF">LCGC14_2712740</name>
</gene>
<comment type="caution">
    <text evidence="1">The sequence shown here is derived from an EMBL/GenBank/DDBJ whole genome shotgun (WGS) entry which is preliminary data.</text>
</comment>
<reference evidence="1" key="1">
    <citation type="journal article" date="2015" name="Nature">
        <title>Complex archaea that bridge the gap between prokaryotes and eukaryotes.</title>
        <authorList>
            <person name="Spang A."/>
            <person name="Saw J.H."/>
            <person name="Jorgensen S.L."/>
            <person name="Zaremba-Niedzwiedzka K."/>
            <person name="Martijn J."/>
            <person name="Lind A.E."/>
            <person name="van Eijk R."/>
            <person name="Schleper C."/>
            <person name="Guy L."/>
            <person name="Ettema T.J."/>
        </authorList>
    </citation>
    <scope>NUCLEOTIDE SEQUENCE</scope>
</reference>
<dbReference type="EMBL" id="LAZR01048641">
    <property type="protein sequence ID" value="KKK91459.1"/>
    <property type="molecule type" value="Genomic_DNA"/>
</dbReference>
<evidence type="ECO:0000313" key="1">
    <source>
        <dbReference type="EMBL" id="KKK91459.1"/>
    </source>
</evidence>
<name>A0A0F9BLH3_9ZZZZ</name>
<organism evidence="1">
    <name type="scientific">marine sediment metagenome</name>
    <dbReference type="NCBI Taxonomy" id="412755"/>
    <lineage>
        <taxon>unclassified sequences</taxon>
        <taxon>metagenomes</taxon>
        <taxon>ecological metagenomes</taxon>
    </lineage>
</organism>
<protein>
    <submittedName>
        <fullName evidence="1">Uncharacterized protein</fullName>
    </submittedName>
</protein>
<accession>A0A0F9BLH3</accession>
<proteinExistence type="predicted"/>
<dbReference type="AlphaFoldDB" id="A0A0F9BLH3"/>